<keyword evidence="4 10" id="KW-0547">Nucleotide-binding</keyword>
<dbReference type="InterPro" id="IPR001241">
    <property type="entry name" value="Topo_IIA"/>
</dbReference>
<accession>A0A4R6UHC6</accession>
<keyword evidence="5 10" id="KW-0067">ATP-binding</keyword>
<dbReference type="PROSITE" id="PS50880">
    <property type="entry name" value="TOPRIM"/>
    <property type="match status" value="1"/>
</dbReference>
<dbReference type="InterPro" id="IPR002288">
    <property type="entry name" value="DNA_gyrase_B_C"/>
</dbReference>
<dbReference type="InterPro" id="IPR018522">
    <property type="entry name" value="TopoIIA_CS"/>
</dbReference>
<dbReference type="GO" id="GO:0007059">
    <property type="term" value="P:chromosome segregation"/>
    <property type="evidence" value="ECO:0007669"/>
    <property type="project" value="UniProtKB-UniRule"/>
</dbReference>
<comment type="caution">
    <text evidence="12">The sequence shown here is derived from an EMBL/GenBank/DDBJ whole genome shotgun (WGS) entry which is preliminary data.</text>
</comment>
<evidence type="ECO:0000256" key="3">
    <source>
        <dbReference type="ARBA" id="ARBA00022723"/>
    </source>
</evidence>
<dbReference type="PROSITE" id="PS00177">
    <property type="entry name" value="TOPOISOMERASE_II"/>
    <property type="match status" value="1"/>
</dbReference>
<dbReference type="InterPro" id="IPR013759">
    <property type="entry name" value="Topo_IIA_B_C"/>
</dbReference>
<feature type="site" description="Interaction with DNA" evidence="10">
    <location>
        <position position="649"/>
    </location>
</feature>
<evidence type="ECO:0000256" key="4">
    <source>
        <dbReference type="ARBA" id="ARBA00022741"/>
    </source>
</evidence>
<dbReference type="Pfam" id="PF01751">
    <property type="entry name" value="Toprim"/>
    <property type="match status" value="1"/>
</dbReference>
<dbReference type="CDD" id="cd00822">
    <property type="entry name" value="TopoII_Trans_DNA_gyrase"/>
    <property type="match status" value="1"/>
</dbReference>
<dbReference type="OrthoDB" id="9802808at2"/>
<dbReference type="SMART" id="SM00433">
    <property type="entry name" value="TOP2c"/>
    <property type="match status" value="1"/>
</dbReference>
<evidence type="ECO:0000313" key="12">
    <source>
        <dbReference type="EMBL" id="TDQ44699.1"/>
    </source>
</evidence>
<keyword evidence="7 10" id="KW-0799">Topoisomerase</keyword>
<dbReference type="Pfam" id="PF02518">
    <property type="entry name" value="HATPase_c"/>
    <property type="match status" value="1"/>
</dbReference>
<dbReference type="Pfam" id="PF00986">
    <property type="entry name" value="DNA_gyraseB_C"/>
    <property type="match status" value="1"/>
</dbReference>
<dbReference type="InterPro" id="IPR013506">
    <property type="entry name" value="Topo_IIA_bsu_dom2"/>
</dbReference>
<evidence type="ECO:0000256" key="9">
    <source>
        <dbReference type="ARBA" id="ARBA00023235"/>
    </source>
</evidence>
<dbReference type="FunFam" id="3.40.50.670:FF:000001">
    <property type="entry name" value="DNA topoisomerase 2"/>
    <property type="match status" value="1"/>
</dbReference>
<comment type="catalytic activity">
    <reaction evidence="1 10">
        <text>ATP-dependent breakage, passage and rejoining of double-stranded DNA.</text>
        <dbReference type="EC" id="5.6.2.2"/>
    </reaction>
</comment>
<dbReference type="EMBL" id="SNYL01000002">
    <property type="protein sequence ID" value="TDQ44699.1"/>
    <property type="molecule type" value="Genomic_DNA"/>
</dbReference>
<evidence type="ECO:0000256" key="10">
    <source>
        <dbReference type="HAMAP-Rule" id="MF_00938"/>
    </source>
</evidence>
<dbReference type="PRINTS" id="PR01098">
    <property type="entry name" value="TOPISMRASE4B"/>
</dbReference>
<dbReference type="GO" id="GO:0003918">
    <property type="term" value="F:DNA topoisomerase type II (double strand cut, ATP-hydrolyzing) activity"/>
    <property type="evidence" value="ECO:0007669"/>
    <property type="project" value="UniProtKB-UniRule"/>
</dbReference>
<dbReference type="SUPFAM" id="SSF56719">
    <property type="entry name" value="Type II DNA topoisomerase"/>
    <property type="match status" value="1"/>
</dbReference>
<keyword evidence="3" id="KW-0479">Metal-binding</keyword>
<dbReference type="SUPFAM" id="SSF55874">
    <property type="entry name" value="ATPase domain of HSP90 chaperone/DNA topoisomerase II/histidine kinase"/>
    <property type="match status" value="1"/>
</dbReference>
<evidence type="ECO:0000256" key="8">
    <source>
        <dbReference type="ARBA" id="ARBA00023125"/>
    </source>
</evidence>
<dbReference type="AlphaFoldDB" id="A0A4R6UHC6"/>
<feature type="site" description="Interaction with DNA" evidence="10">
    <location>
        <position position="522"/>
    </location>
</feature>
<comment type="cofactor">
    <cofactor evidence="2">
        <name>Mg(2+)</name>
        <dbReference type="ChEBI" id="CHEBI:18420"/>
    </cofactor>
</comment>
<dbReference type="RefSeq" id="WP_133595631.1">
    <property type="nucleotide sequence ID" value="NZ_SNYL01000002.1"/>
</dbReference>
<dbReference type="InterPro" id="IPR036890">
    <property type="entry name" value="HATPase_C_sf"/>
</dbReference>
<dbReference type="InterPro" id="IPR005737">
    <property type="entry name" value="TopoIV_B_Gneg"/>
</dbReference>
<dbReference type="Proteomes" id="UP000295510">
    <property type="component" value="Unassembled WGS sequence"/>
</dbReference>
<dbReference type="GO" id="GO:0003677">
    <property type="term" value="F:DNA binding"/>
    <property type="evidence" value="ECO:0007669"/>
    <property type="project" value="UniProtKB-UniRule"/>
</dbReference>
<dbReference type="GO" id="GO:0005524">
    <property type="term" value="F:ATP binding"/>
    <property type="evidence" value="ECO:0007669"/>
    <property type="project" value="UniProtKB-UniRule"/>
</dbReference>
<dbReference type="PRINTS" id="PR00418">
    <property type="entry name" value="TPI2FAMILY"/>
</dbReference>
<dbReference type="Gene3D" id="3.30.565.10">
    <property type="entry name" value="Histidine kinase-like ATPase, C-terminal domain"/>
    <property type="match status" value="1"/>
</dbReference>
<protein>
    <recommendedName>
        <fullName evidence="10">DNA topoisomerase 4 subunit B</fullName>
        <ecNumber evidence="10">5.6.2.2</ecNumber>
    </recommendedName>
    <alternativeName>
        <fullName evidence="10">Topoisomerase IV subunit B</fullName>
    </alternativeName>
</protein>
<feature type="domain" description="Toprim" evidence="11">
    <location>
        <begin position="433"/>
        <end position="550"/>
    </location>
</feature>
<keyword evidence="8 10" id="KW-0238">DNA-binding</keyword>
<dbReference type="GO" id="GO:0046872">
    <property type="term" value="F:metal ion binding"/>
    <property type="evidence" value="ECO:0007669"/>
    <property type="project" value="UniProtKB-KW"/>
</dbReference>
<dbReference type="InterPro" id="IPR014721">
    <property type="entry name" value="Ribsml_uS5_D2-typ_fold_subgr"/>
</dbReference>
<comment type="function">
    <text evidence="10">Topoisomerase IV is essential for chromosome segregation. It relaxes supercoiled DNA. Performs the decatenation events required during the replication of a circular DNA molecule.</text>
</comment>
<feature type="binding site" evidence="10">
    <location>
        <position position="54"/>
    </location>
    <ligand>
        <name>ATP</name>
        <dbReference type="ChEBI" id="CHEBI:30616"/>
    </ligand>
</feature>
<feature type="site" description="Interaction with DNA" evidence="10">
    <location>
        <position position="467"/>
    </location>
</feature>
<dbReference type="Gene3D" id="3.40.50.670">
    <property type="match status" value="1"/>
</dbReference>
<evidence type="ECO:0000256" key="6">
    <source>
        <dbReference type="ARBA" id="ARBA00022842"/>
    </source>
</evidence>
<dbReference type="EC" id="5.6.2.2" evidence="10"/>
<proteinExistence type="inferred from homology"/>
<feature type="binding site" evidence="10">
    <location>
        <position position="81"/>
    </location>
    <ligand>
        <name>ATP</name>
        <dbReference type="ChEBI" id="CHEBI:30616"/>
    </ligand>
</feature>
<name>A0A4R6UHC6_9BURK</name>
<dbReference type="HAMAP" id="MF_00938">
    <property type="entry name" value="ParE_type1"/>
    <property type="match status" value="1"/>
</dbReference>
<dbReference type="InterPro" id="IPR003594">
    <property type="entry name" value="HATPase_dom"/>
</dbReference>
<evidence type="ECO:0000313" key="13">
    <source>
        <dbReference type="Proteomes" id="UP000295510"/>
    </source>
</evidence>
<dbReference type="PANTHER" id="PTHR45866:SF4">
    <property type="entry name" value="DNA TOPOISOMERASE 4 SUBUNIT B"/>
    <property type="match status" value="1"/>
</dbReference>
<reference evidence="12 13" key="1">
    <citation type="submission" date="2019-03" db="EMBL/GenBank/DDBJ databases">
        <title>Genomic Encyclopedia of Type Strains, Phase IV (KMG-IV): sequencing the most valuable type-strain genomes for metagenomic binning, comparative biology and taxonomic classification.</title>
        <authorList>
            <person name="Goeker M."/>
        </authorList>
    </citation>
    <scope>NUCLEOTIDE SEQUENCE [LARGE SCALE GENOMIC DNA]</scope>
    <source>
        <strain evidence="12 13">DSM 19605</strain>
    </source>
</reference>
<sequence>MADTPISSSGALRASGYAESSIRVLKGLEPVKQRPGMYTRTDNPLHIVQEVLDNAADEALAGFGKRIRVTLHADGSVSVEDDGRGIPHGIHPEENAPVLELVFTRLHAGGKFDKGKGGAYSFSGGLHGVGVSVTNALSTRLEVTSYREGHVAHMAFAGGDVVAPLTRRPAADGDRKQGTTVRVWPDPKYFESASLPAAELVQLLRSKAVLMPGVTVTLVNEKNRETQSWQYKGGLRDYLQQTLHGEPLIPLFEGEGYADAGHDSFAEGEGAAWAVAFTEEGAPVRESYVNLIPTSAGGTHDSGLRDGLFQAVKSFIELHALLPKGVKLLPEDVFARASYVLSAKVLDPQFQGQIKERLNSRDAVRLVSSFVRPVLELWLNQHVDHGRRLAELVIRAAQSRQRASQKVEKRKGSGVAVLPGKLTDCESRDIAHNELFLVEGDSAGGSAKMGRDKEYQAILPLRGKVLNTWEVERDRLFANAEVHDIAVAIGVDPHGPDDEVDLSGLRYGKICILSDADVDGSHIQVLLLTLFFRHFPKLIEAGHVYVARPPLFRVDVPARGKKPAGKVYALDEGELTAILDKLRKDGVREGAWSISRFKGLGEMSAEQLWDTTLNPDTRRLLPVQLGAFDFAATEAQFSQLMGKGEAAARRELMERHGDAVEIDV</sequence>
<organism evidence="12 13">
    <name type="scientific">Tepidicella xavieri</name>
    <dbReference type="NCBI Taxonomy" id="360241"/>
    <lineage>
        <taxon>Bacteria</taxon>
        <taxon>Pseudomonadati</taxon>
        <taxon>Pseudomonadota</taxon>
        <taxon>Betaproteobacteria</taxon>
        <taxon>Burkholderiales</taxon>
        <taxon>Tepidicella</taxon>
    </lineage>
</organism>
<dbReference type="SUPFAM" id="SSF54211">
    <property type="entry name" value="Ribosomal protein S5 domain 2-like"/>
    <property type="match status" value="1"/>
</dbReference>
<feature type="binding site" evidence="10">
    <location>
        <begin position="125"/>
        <end position="131"/>
    </location>
    <ligand>
        <name>ATP</name>
        <dbReference type="ChEBI" id="CHEBI:30616"/>
    </ligand>
</feature>
<keyword evidence="9 10" id="KW-0413">Isomerase</keyword>
<evidence type="ECO:0000256" key="2">
    <source>
        <dbReference type="ARBA" id="ARBA00001946"/>
    </source>
</evidence>
<keyword evidence="6" id="KW-0460">Magnesium</keyword>
<dbReference type="GO" id="GO:0005694">
    <property type="term" value="C:chromosome"/>
    <property type="evidence" value="ECO:0007669"/>
    <property type="project" value="InterPro"/>
</dbReference>
<dbReference type="Gene3D" id="3.30.230.10">
    <property type="match status" value="1"/>
</dbReference>
<feature type="binding site" evidence="10">
    <location>
        <position position="17"/>
    </location>
    <ligand>
        <name>ATP</name>
        <dbReference type="ChEBI" id="CHEBI:30616"/>
    </ligand>
</feature>
<dbReference type="InterPro" id="IPR013760">
    <property type="entry name" value="Topo_IIA-like_dom_sf"/>
</dbReference>
<dbReference type="InterPro" id="IPR006171">
    <property type="entry name" value="TOPRIM_dom"/>
</dbReference>
<keyword evidence="13" id="KW-1185">Reference proteome</keyword>
<evidence type="ECO:0000259" key="11">
    <source>
        <dbReference type="PROSITE" id="PS50880"/>
    </source>
</evidence>
<evidence type="ECO:0000256" key="7">
    <source>
        <dbReference type="ARBA" id="ARBA00023029"/>
    </source>
</evidence>
<dbReference type="GO" id="GO:0006265">
    <property type="term" value="P:DNA topological change"/>
    <property type="evidence" value="ECO:0007669"/>
    <property type="project" value="UniProtKB-UniRule"/>
</dbReference>
<gene>
    <name evidence="10" type="primary">parE</name>
    <name evidence="12" type="ORF">DFR43_10238</name>
</gene>
<evidence type="ECO:0000256" key="5">
    <source>
        <dbReference type="ARBA" id="ARBA00022840"/>
    </source>
</evidence>
<comment type="subunit">
    <text evidence="10">Heterotetramer composed of ParC and ParE.</text>
</comment>
<dbReference type="InterPro" id="IPR020568">
    <property type="entry name" value="Ribosomal_Su5_D2-typ_SF"/>
</dbReference>
<dbReference type="CDD" id="cd16928">
    <property type="entry name" value="HATPase_GyrB-like"/>
    <property type="match status" value="1"/>
</dbReference>
<evidence type="ECO:0000256" key="1">
    <source>
        <dbReference type="ARBA" id="ARBA00000185"/>
    </source>
</evidence>
<dbReference type="SMART" id="SM00387">
    <property type="entry name" value="HATPase_c"/>
    <property type="match status" value="1"/>
</dbReference>
<dbReference type="Pfam" id="PF00204">
    <property type="entry name" value="DNA_gyraseB"/>
    <property type="match status" value="1"/>
</dbReference>
<comment type="similarity">
    <text evidence="10">Belongs to the type II topoisomerase family. ParE type 1 subfamily.</text>
</comment>
<dbReference type="PANTHER" id="PTHR45866">
    <property type="entry name" value="DNA GYRASE/TOPOISOMERASE SUBUNIT B"/>
    <property type="match status" value="1"/>
</dbReference>
<feature type="binding site" evidence="10">
    <location>
        <position position="355"/>
    </location>
    <ligand>
        <name>ATP</name>
        <dbReference type="ChEBI" id="CHEBI:30616"/>
    </ligand>
</feature>